<evidence type="ECO:0000256" key="4">
    <source>
        <dbReference type="RuleBase" id="RU363090"/>
    </source>
</evidence>
<reference evidence="6" key="3">
    <citation type="submission" date="2025-09" db="UniProtKB">
        <authorList>
            <consortium name="Ensembl"/>
        </authorList>
    </citation>
    <scope>IDENTIFICATION</scope>
</reference>
<dbReference type="Ensembl" id="ENSECRT00000016284.1">
    <property type="protein sequence ID" value="ENSECRP00000015998.1"/>
    <property type="gene ID" value="ENSECRG00000010673.1"/>
</dbReference>
<evidence type="ECO:0000313" key="6">
    <source>
        <dbReference type="Ensembl" id="ENSECRP00000015998.1"/>
    </source>
</evidence>
<keyword evidence="3 4" id="KW-0418">Kinase</keyword>
<dbReference type="GO" id="GO:0005737">
    <property type="term" value="C:cytoplasm"/>
    <property type="evidence" value="ECO:0007669"/>
    <property type="project" value="TreeGrafter"/>
</dbReference>
<dbReference type="PANTHER" id="PTHR12400:SF47">
    <property type="entry name" value="INOSITOL HEXAKISPHOSPHATE KINASE 2"/>
    <property type="match status" value="1"/>
</dbReference>
<dbReference type="GO" id="GO:0046854">
    <property type="term" value="P:phosphatidylinositol phosphate biosynthetic process"/>
    <property type="evidence" value="ECO:0007669"/>
    <property type="project" value="TreeGrafter"/>
</dbReference>
<dbReference type="Pfam" id="PF03770">
    <property type="entry name" value="IPK"/>
    <property type="match status" value="1"/>
</dbReference>
<comment type="similarity">
    <text evidence="1 4">Belongs to the inositol phosphokinase (IPK) family.</text>
</comment>
<reference evidence="6" key="2">
    <citation type="submission" date="2025-08" db="UniProtKB">
        <authorList>
            <consortium name="Ensembl"/>
        </authorList>
    </citation>
    <scope>IDENTIFICATION</scope>
</reference>
<gene>
    <name evidence="6" type="primary">LOC114660629</name>
</gene>
<evidence type="ECO:0000256" key="1">
    <source>
        <dbReference type="ARBA" id="ARBA00007374"/>
    </source>
</evidence>
<dbReference type="AlphaFoldDB" id="A0A8C4SFC2"/>
<keyword evidence="7" id="KW-1185">Reference proteome</keyword>
<organism evidence="6 7">
    <name type="scientific">Erpetoichthys calabaricus</name>
    <name type="common">Rope fish</name>
    <name type="synonym">Calamoichthys calabaricus</name>
    <dbReference type="NCBI Taxonomy" id="27687"/>
    <lineage>
        <taxon>Eukaryota</taxon>
        <taxon>Metazoa</taxon>
        <taxon>Chordata</taxon>
        <taxon>Craniata</taxon>
        <taxon>Vertebrata</taxon>
        <taxon>Euteleostomi</taxon>
        <taxon>Actinopterygii</taxon>
        <taxon>Polypteriformes</taxon>
        <taxon>Polypteridae</taxon>
        <taxon>Erpetoichthys</taxon>
    </lineage>
</organism>
<evidence type="ECO:0000256" key="5">
    <source>
        <dbReference type="SAM" id="MobiDB-lite"/>
    </source>
</evidence>
<evidence type="ECO:0000256" key="2">
    <source>
        <dbReference type="ARBA" id="ARBA00022679"/>
    </source>
</evidence>
<accession>A0A8C4SFC2</accession>
<protein>
    <recommendedName>
        <fullName evidence="4">Kinase</fullName>
        <ecNumber evidence="4">2.7.-.-</ecNumber>
    </recommendedName>
</protein>
<evidence type="ECO:0000313" key="7">
    <source>
        <dbReference type="Proteomes" id="UP000694620"/>
    </source>
</evidence>
<dbReference type="GeneTree" id="ENSGT00940000156310"/>
<dbReference type="InterPro" id="IPR038286">
    <property type="entry name" value="IPK_sf"/>
</dbReference>
<evidence type="ECO:0000256" key="3">
    <source>
        <dbReference type="ARBA" id="ARBA00022777"/>
    </source>
</evidence>
<dbReference type="PANTHER" id="PTHR12400">
    <property type="entry name" value="INOSITOL POLYPHOSPHATE KINASE"/>
    <property type="match status" value="1"/>
</dbReference>
<dbReference type="SUPFAM" id="SSF56104">
    <property type="entry name" value="SAICAR synthase-like"/>
    <property type="match status" value="1"/>
</dbReference>
<dbReference type="Gene3D" id="3.30.470.160">
    <property type="entry name" value="Inositol polyphosphate kinase"/>
    <property type="match status" value="1"/>
</dbReference>
<name>A0A8C4SFC2_ERPCA</name>
<keyword evidence="2 4" id="KW-0808">Transferase</keyword>
<dbReference type="GO" id="GO:0005634">
    <property type="term" value="C:nucleus"/>
    <property type="evidence" value="ECO:0007669"/>
    <property type="project" value="TreeGrafter"/>
</dbReference>
<dbReference type="GO" id="GO:0032958">
    <property type="term" value="P:inositol phosphate biosynthetic process"/>
    <property type="evidence" value="ECO:0007669"/>
    <property type="project" value="InterPro"/>
</dbReference>
<feature type="region of interest" description="Disordered" evidence="5">
    <location>
        <begin position="470"/>
        <end position="492"/>
    </location>
</feature>
<proteinExistence type="inferred from homology"/>
<dbReference type="GO" id="GO:0000828">
    <property type="term" value="F:inositol hexakisphosphate kinase activity"/>
    <property type="evidence" value="ECO:0007669"/>
    <property type="project" value="TreeGrafter"/>
</dbReference>
<dbReference type="EC" id="2.7.-.-" evidence="4"/>
<sequence>MAFLEFLPFDIFKSFLTSLCIVFAHRFYVLCLHMFTHLPLNENENLITSKNRNTIQLLRSYNSGGLSLLGSSTNMGMQNLMSRLGPPKREVMLEPFVHQVGGHSCILRFNKGTICKVLIPREFEVYCSLPEELKTFTPQYRGVVSVSVRESKTGSIVLIAQPLGQNHCSVPGVCCSKGSSQTFVRAEWEAGSASNTILKTSKIRDDTLEALKQPYVLRLPLSGLPATGDVLSQLNPWARHCYQRTLEKMRDSYQNGQQCEYLLLEDLTEGYRFPCVLDLKVGRRQHGEGASLQKQRDQTRKCQLSTSAALGIRMCGMQVFQLESEQMVFMNKYYGRSLTESGFRDALYQFFHSGKRLLREVIQGVLGRLRDLRFTVEKQVSYRFYSSSILIIHDGDQAQPEHKNKHCDPEGRRFDVRMIDFAHTTCTRFSQEDGVAHQGIDMGYIFGLDTLMQLLSEILLLGDDKLPSNVEAEEKISKNKTREDENIGEEQR</sequence>
<dbReference type="Proteomes" id="UP000694620">
    <property type="component" value="Chromosome 11"/>
</dbReference>
<reference evidence="6" key="1">
    <citation type="submission" date="2021-06" db="EMBL/GenBank/DDBJ databases">
        <authorList>
            <consortium name="Wellcome Sanger Institute Data Sharing"/>
        </authorList>
    </citation>
    <scope>NUCLEOTIDE SEQUENCE [LARGE SCALE GENOMIC DNA]</scope>
</reference>
<dbReference type="InterPro" id="IPR005522">
    <property type="entry name" value="IPK"/>
</dbReference>